<dbReference type="Proteomes" id="UP001163321">
    <property type="component" value="Chromosome 4"/>
</dbReference>
<reference evidence="1 2" key="1">
    <citation type="journal article" date="2022" name="bioRxiv">
        <title>The genome of the oomycete Peronosclerospora sorghi, a cosmopolitan pathogen of maize and sorghum, is inflated with dispersed pseudogenes.</title>
        <authorList>
            <person name="Fletcher K."/>
            <person name="Martin F."/>
            <person name="Isakeit T."/>
            <person name="Cavanaugh K."/>
            <person name="Magill C."/>
            <person name="Michelmore R."/>
        </authorList>
    </citation>
    <scope>NUCLEOTIDE SEQUENCE [LARGE SCALE GENOMIC DNA]</scope>
    <source>
        <strain evidence="1">P6</strain>
    </source>
</reference>
<dbReference type="EMBL" id="CM047583">
    <property type="protein sequence ID" value="KAI9913092.1"/>
    <property type="molecule type" value="Genomic_DNA"/>
</dbReference>
<evidence type="ECO:0000313" key="2">
    <source>
        <dbReference type="Proteomes" id="UP001163321"/>
    </source>
</evidence>
<comment type="caution">
    <text evidence="1">The sequence shown here is derived from an EMBL/GenBank/DDBJ whole genome shotgun (WGS) entry which is preliminary data.</text>
</comment>
<organism evidence="1 2">
    <name type="scientific">Peronosclerospora sorghi</name>
    <dbReference type="NCBI Taxonomy" id="230839"/>
    <lineage>
        <taxon>Eukaryota</taxon>
        <taxon>Sar</taxon>
        <taxon>Stramenopiles</taxon>
        <taxon>Oomycota</taxon>
        <taxon>Peronosporomycetes</taxon>
        <taxon>Peronosporales</taxon>
        <taxon>Peronosporaceae</taxon>
        <taxon>Peronosclerospora</taxon>
    </lineage>
</organism>
<sequence length="164" mass="18040">MLINDDKKLQQADALTIKDLRPEFQQQLREVKQNVYGESLRPMMVQGKPLNGSMFAGLFQANVATINSCGVPVTTSSWEGVTESECRKAMTTATETFKKILSALHLPIDDEYLSDAIKCAAKHPLTYYHAAAIDYKASDLGDNLLKRAEGVKATCVRSNAAQSK</sequence>
<name>A0ACC0W3R1_9STRA</name>
<protein>
    <submittedName>
        <fullName evidence="1">Uncharacterized protein</fullName>
    </submittedName>
</protein>
<proteinExistence type="predicted"/>
<accession>A0ACC0W3R1</accession>
<evidence type="ECO:0000313" key="1">
    <source>
        <dbReference type="EMBL" id="KAI9913092.1"/>
    </source>
</evidence>
<keyword evidence="2" id="KW-1185">Reference proteome</keyword>
<gene>
    <name evidence="1" type="ORF">PsorP6_006016</name>
</gene>